<dbReference type="PROSITE" id="PS51257">
    <property type="entry name" value="PROKAR_LIPOPROTEIN"/>
    <property type="match status" value="1"/>
</dbReference>
<evidence type="ECO:0000256" key="1">
    <source>
        <dbReference type="SAM" id="Coils"/>
    </source>
</evidence>
<evidence type="ECO:0000313" key="2">
    <source>
        <dbReference type="EMBL" id="GAH79702.1"/>
    </source>
</evidence>
<proteinExistence type="predicted"/>
<sequence>MKNLSPLLIVCAIILLSCAGAPQPVEEEIDQAEIQEIKLQEKLQEQLREAERRIESGTPKDLKSGIEILISSEMRSFP</sequence>
<keyword evidence="1" id="KW-0175">Coiled coil</keyword>
<reference evidence="2" key="1">
    <citation type="journal article" date="2014" name="Front. Microbiol.">
        <title>High frequency of phylogenetically diverse reductive dehalogenase-homologous genes in deep subseafloor sedimentary metagenomes.</title>
        <authorList>
            <person name="Kawai M."/>
            <person name="Futagami T."/>
            <person name="Toyoda A."/>
            <person name="Takaki Y."/>
            <person name="Nishi S."/>
            <person name="Hori S."/>
            <person name="Arai W."/>
            <person name="Tsubouchi T."/>
            <person name="Morono Y."/>
            <person name="Uchiyama I."/>
            <person name="Ito T."/>
            <person name="Fujiyama A."/>
            <person name="Inagaki F."/>
            <person name="Takami H."/>
        </authorList>
    </citation>
    <scope>NUCLEOTIDE SEQUENCE</scope>
    <source>
        <strain evidence="2">Expedition CK06-06</strain>
    </source>
</reference>
<gene>
    <name evidence="2" type="ORF">S03H2_68005</name>
</gene>
<accession>X1IDD8</accession>
<protein>
    <submittedName>
        <fullName evidence="2">Uncharacterized protein</fullName>
    </submittedName>
</protein>
<name>X1IDD8_9ZZZZ</name>
<feature type="coiled-coil region" evidence="1">
    <location>
        <begin position="25"/>
        <end position="53"/>
    </location>
</feature>
<dbReference type="EMBL" id="BARU01044633">
    <property type="protein sequence ID" value="GAH79702.1"/>
    <property type="molecule type" value="Genomic_DNA"/>
</dbReference>
<organism evidence="2">
    <name type="scientific">marine sediment metagenome</name>
    <dbReference type="NCBI Taxonomy" id="412755"/>
    <lineage>
        <taxon>unclassified sequences</taxon>
        <taxon>metagenomes</taxon>
        <taxon>ecological metagenomes</taxon>
    </lineage>
</organism>
<comment type="caution">
    <text evidence="2">The sequence shown here is derived from an EMBL/GenBank/DDBJ whole genome shotgun (WGS) entry which is preliminary data.</text>
</comment>
<feature type="non-terminal residue" evidence="2">
    <location>
        <position position="78"/>
    </location>
</feature>
<dbReference type="AlphaFoldDB" id="X1IDD8"/>